<evidence type="ECO:0000313" key="2">
    <source>
        <dbReference type="WBParaSite" id="GPUH_0000568901-mRNA-1"/>
    </source>
</evidence>
<feature type="compositionally biased region" description="Basic and acidic residues" evidence="1">
    <location>
        <begin position="36"/>
        <end position="45"/>
    </location>
</feature>
<sequence length="123" mass="12898">LKVEDYIIGYLGESRSVKELIREFLERRSQARQKKGPVDKDDLTHPAHAADAVSMNATGSKSDSTTSQQQVTGGGGGGGGRKKKKGGKGNKLLVDGACLGFKGTADPNRVNVGEIDTVGATQK</sequence>
<dbReference type="AlphaFoldDB" id="A0A183DAE0"/>
<evidence type="ECO:0000256" key="1">
    <source>
        <dbReference type="SAM" id="MobiDB-lite"/>
    </source>
</evidence>
<accession>A0A183DAE0</accession>
<protein>
    <submittedName>
        <fullName evidence="2">LisH domain-containing protein</fullName>
    </submittedName>
</protein>
<name>A0A183DAE0_9BILA</name>
<feature type="compositionally biased region" description="Polar residues" evidence="1">
    <location>
        <begin position="55"/>
        <end position="71"/>
    </location>
</feature>
<reference evidence="2" key="1">
    <citation type="submission" date="2016-06" db="UniProtKB">
        <authorList>
            <consortium name="WormBaseParasite"/>
        </authorList>
    </citation>
    <scope>IDENTIFICATION</scope>
</reference>
<feature type="region of interest" description="Disordered" evidence="1">
    <location>
        <begin position="28"/>
        <end position="89"/>
    </location>
</feature>
<organism evidence="2">
    <name type="scientific">Gongylonema pulchrum</name>
    <dbReference type="NCBI Taxonomy" id="637853"/>
    <lineage>
        <taxon>Eukaryota</taxon>
        <taxon>Metazoa</taxon>
        <taxon>Ecdysozoa</taxon>
        <taxon>Nematoda</taxon>
        <taxon>Chromadorea</taxon>
        <taxon>Rhabditida</taxon>
        <taxon>Spirurina</taxon>
        <taxon>Spiruromorpha</taxon>
        <taxon>Spiruroidea</taxon>
        <taxon>Gongylonematidae</taxon>
        <taxon>Gongylonema</taxon>
    </lineage>
</organism>
<dbReference type="WBParaSite" id="GPUH_0000568901-mRNA-1">
    <property type="protein sequence ID" value="GPUH_0000568901-mRNA-1"/>
    <property type="gene ID" value="GPUH_0000568901"/>
</dbReference>
<feature type="region of interest" description="Disordered" evidence="1">
    <location>
        <begin position="104"/>
        <end position="123"/>
    </location>
</feature>
<proteinExistence type="predicted"/>